<keyword evidence="7 13" id="KW-0456">Lyase</keyword>
<dbReference type="PANTHER" id="PTHR43411">
    <property type="entry name" value="ADENYLOSUCCINATE LYASE"/>
    <property type="match status" value="1"/>
</dbReference>
<comment type="pathway">
    <text evidence="1 13">Purine metabolism; IMP biosynthesis via de novo pathway; 5-amino-1-(5-phospho-D-ribosyl)imidazole-4-carboxamide from 5-amino-1-(5-phospho-D-ribosyl)imidazole-4-carboxylate: step 2/2.</text>
</comment>
<dbReference type="RefSeq" id="WP_168080309.1">
    <property type="nucleotide sequence ID" value="NZ_JAAVJI010000001.1"/>
</dbReference>
<comment type="catalytic activity">
    <reaction evidence="11">
        <text>N(6)-(1,2-dicarboxyethyl)-AMP = fumarate + AMP</text>
        <dbReference type="Rhea" id="RHEA:16853"/>
        <dbReference type="ChEBI" id="CHEBI:29806"/>
        <dbReference type="ChEBI" id="CHEBI:57567"/>
        <dbReference type="ChEBI" id="CHEBI:456215"/>
        <dbReference type="EC" id="4.3.2.2"/>
    </reaction>
    <physiologicalReaction direction="left-to-right" evidence="11">
        <dbReference type="Rhea" id="RHEA:16854"/>
    </physiologicalReaction>
</comment>
<evidence type="ECO:0000256" key="9">
    <source>
        <dbReference type="ARBA" id="ARBA00025012"/>
    </source>
</evidence>
<evidence type="ECO:0000259" key="15">
    <source>
        <dbReference type="Pfam" id="PF08328"/>
    </source>
</evidence>
<dbReference type="InterPro" id="IPR022761">
    <property type="entry name" value="Fumarate_lyase_N"/>
</dbReference>
<gene>
    <name evidence="16" type="primary">purB</name>
    <name evidence="16" type="ORF">HBH25_00145</name>
</gene>
<evidence type="ECO:0000256" key="7">
    <source>
        <dbReference type="ARBA" id="ARBA00023239"/>
    </source>
</evidence>
<dbReference type="InterPro" id="IPR020557">
    <property type="entry name" value="Fumarate_lyase_CS"/>
</dbReference>
<comment type="catalytic activity">
    <reaction evidence="8">
        <text>(2S)-2-[5-amino-1-(5-phospho-beta-D-ribosyl)imidazole-4-carboxamido]succinate = 5-amino-1-(5-phospho-beta-D-ribosyl)imidazole-4-carboxamide + fumarate</text>
        <dbReference type="Rhea" id="RHEA:23920"/>
        <dbReference type="ChEBI" id="CHEBI:29806"/>
        <dbReference type="ChEBI" id="CHEBI:58443"/>
        <dbReference type="ChEBI" id="CHEBI:58475"/>
        <dbReference type="EC" id="4.3.2.2"/>
    </reaction>
    <physiologicalReaction direction="left-to-right" evidence="8">
        <dbReference type="Rhea" id="RHEA:23921"/>
    </physiologicalReaction>
</comment>
<comment type="similarity">
    <text evidence="3 13">Belongs to the lyase 1 family. Adenylosuccinate lyase subfamily.</text>
</comment>
<evidence type="ECO:0000256" key="8">
    <source>
        <dbReference type="ARBA" id="ARBA00024477"/>
    </source>
</evidence>
<dbReference type="InterPro" id="IPR004769">
    <property type="entry name" value="Pur_lyase"/>
</dbReference>
<sequence length="456" mass="50880">MQLSSLTAVSPVDGRYAGKTEALRPIFSEYGLIRFRALVEVRWLQRLASHAQIPEVPPFSEGANALLNELATGFAVEHAERVKEIERTTNHDVKAIEYLLKEQAERLPELAKVSEFIHFACTSEDINNLSHALMLREGRDTVLLPLMRQIAGAIRELAHRFADVPMLSRTHGQPASPTTLGKELANVVYRLERQITQIAAVPLLGKINGAVGNYNAHLSAYPDIDWEANARAFIEGELGLVFNPYTTQIEPHDYIAELFDAIARFNTILIDFDRDVWGYISLGYFKQRTIAGEIGSSTMPHKVNPIDFENSEGNLGIANALFQHLASKLPISRWQRDLTDSTVLRNLGVGFAHSVIAYEASLKGIGKLEINAQRIAADLDACWEVLAEPIQTVMRRYNIENPYEKLKELTRGKGISAQALQEFIEDLDMPDAAKAELIRLTPATYIGNAAEQARRI</sequence>
<keyword evidence="17" id="KW-1185">Reference proteome</keyword>
<evidence type="ECO:0000256" key="5">
    <source>
        <dbReference type="ARBA" id="ARBA00017058"/>
    </source>
</evidence>
<evidence type="ECO:0000256" key="12">
    <source>
        <dbReference type="NCBIfam" id="TIGR00928"/>
    </source>
</evidence>
<evidence type="ECO:0000256" key="3">
    <source>
        <dbReference type="ARBA" id="ARBA00008273"/>
    </source>
</evidence>
<evidence type="ECO:0000256" key="11">
    <source>
        <dbReference type="ARBA" id="ARBA00049115"/>
    </source>
</evidence>
<dbReference type="SUPFAM" id="SSF48557">
    <property type="entry name" value="L-aspartase-like"/>
    <property type="match status" value="1"/>
</dbReference>
<evidence type="ECO:0000256" key="10">
    <source>
        <dbReference type="ARBA" id="ARBA00030717"/>
    </source>
</evidence>
<name>A0ABX0YAZ0_9PSED</name>
<feature type="domain" description="Adenylosuccinate lyase PurB C-terminal" evidence="15">
    <location>
        <begin position="332"/>
        <end position="446"/>
    </location>
</feature>
<dbReference type="InterPro" id="IPR008948">
    <property type="entry name" value="L-Aspartase-like"/>
</dbReference>
<evidence type="ECO:0000256" key="1">
    <source>
        <dbReference type="ARBA" id="ARBA00004706"/>
    </source>
</evidence>
<keyword evidence="6 13" id="KW-0658">Purine biosynthesis</keyword>
<evidence type="ECO:0000256" key="4">
    <source>
        <dbReference type="ARBA" id="ARBA00012339"/>
    </source>
</evidence>
<protein>
    <recommendedName>
        <fullName evidence="5 12">Adenylosuccinate lyase</fullName>
        <shortName evidence="13">ASL</shortName>
        <ecNumber evidence="4 12">4.3.2.2</ecNumber>
    </recommendedName>
    <alternativeName>
        <fullName evidence="10 13">Adenylosuccinase</fullName>
    </alternativeName>
</protein>
<comment type="pathway">
    <text evidence="2 13">Purine metabolism; AMP biosynthesis via de novo pathway; AMP from IMP: step 2/2.</text>
</comment>
<dbReference type="InterPro" id="IPR047136">
    <property type="entry name" value="PurB_bact"/>
</dbReference>
<dbReference type="Proteomes" id="UP000746535">
    <property type="component" value="Unassembled WGS sequence"/>
</dbReference>
<dbReference type="EC" id="4.3.2.2" evidence="4 12"/>
<proteinExistence type="inferred from homology"/>
<dbReference type="GO" id="GO:0016829">
    <property type="term" value="F:lyase activity"/>
    <property type="evidence" value="ECO:0007669"/>
    <property type="project" value="UniProtKB-KW"/>
</dbReference>
<dbReference type="PRINTS" id="PR00149">
    <property type="entry name" value="FUMRATELYASE"/>
</dbReference>
<dbReference type="NCBIfam" id="NF006764">
    <property type="entry name" value="PRK09285.1"/>
    <property type="match status" value="1"/>
</dbReference>
<dbReference type="PROSITE" id="PS00163">
    <property type="entry name" value="FUMARATE_LYASES"/>
    <property type="match status" value="1"/>
</dbReference>
<dbReference type="CDD" id="cd01598">
    <property type="entry name" value="PurB"/>
    <property type="match status" value="1"/>
</dbReference>
<evidence type="ECO:0000256" key="2">
    <source>
        <dbReference type="ARBA" id="ARBA00004734"/>
    </source>
</evidence>
<dbReference type="PANTHER" id="PTHR43411:SF1">
    <property type="entry name" value="ADENYLOSUCCINATE LYASE"/>
    <property type="match status" value="1"/>
</dbReference>
<evidence type="ECO:0000256" key="6">
    <source>
        <dbReference type="ARBA" id="ARBA00022755"/>
    </source>
</evidence>
<evidence type="ECO:0000259" key="14">
    <source>
        <dbReference type="Pfam" id="PF00206"/>
    </source>
</evidence>
<dbReference type="Pfam" id="PF00206">
    <property type="entry name" value="Lyase_1"/>
    <property type="match status" value="1"/>
</dbReference>
<dbReference type="Gene3D" id="1.10.275.10">
    <property type="entry name" value="Fumarase/aspartase (N-terminal domain)"/>
    <property type="match status" value="1"/>
</dbReference>
<comment type="caution">
    <text evidence="16">The sequence shown here is derived from an EMBL/GenBank/DDBJ whole genome shotgun (WGS) entry which is preliminary data.</text>
</comment>
<evidence type="ECO:0000256" key="13">
    <source>
        <dbReference type="RuleBase" id="RU361172"/>
    </source>
</evidence>
<dbReference type="NCBIfam" id="TIGR00928">
    <property type="entry name" value="purB"/>
    <property type="match status" value="1"/>
</dbReference>
<dbReference type="Pfam" id="PF08328">
    <property type="entry name" value="ASL_C"/>
    <property type="match status" value="1"/>
</dbReference>
<accession>A0ABX0YAZ0</accession>
<dbReference type="InterPro" id="IPR000362">
    <property type="entry name" value="Fumarate_lyase_fam"/>
</dbReference>
<evidence type="ECO:0000313" key="16">
    <source>
        <dbReference type="EMBL" id="NJO99282.1"/>
    </source>
</evidence>
<organism evidence="16 17">
    <name type="scientific">Pseudomonas quercus</name>
    <dbReference type="NCBI Taxonomy" id="2722792"/>
    <lineage>
        <taxon>Bacteria</taxon>
        <taxon>Pseudomonadati</taxon>
        <taxon>Pseudomonadota</taxon>
        <taxon>Gammaproteobacteria</taxon>
        <taxon>Pseudomonadales</taxon>
        <taxon>Pseudomonadaceae</taxon>
        <taxon>Pseudomonas</taxon>
    </lineage>
</organism>
<comment type="function">
    <text evidence="9">Catalyzes two reactions in de novo purine nucleotide biosynthesis. Catalyzes the breakdown of 5-aminoimidazole- (N-succinylocarboxamide) ribotide (SAICAR or 2-[5-amino-1-(5-phospho-beta-D-ribosyl)imidazole-4-carboxamido]succinate) to 5-aminoimidazole-4-carboxamide ribotide (AICAR or 5-amino-1-(5-phospho-beta-D-ribosyl)imidazole-4-carboxamide) and fumarate, and of adenylosuccinate (ADS or N(6)-(1,2-dicarboxyethyl)-AMP) to adenosine monophosphate (AMP) and fumarate.</text>
</comment>
<dbReference type="EMBL" id="JAAVJI010000001">
    <property type="protein sequence ID" value="NJO99282.1"/>
    <property type="molecule type" value="Genomic_DNA"/>
</dbReference>
<dbReference type="InterPro" id="IPR024083">
    <property type="entry name" value="Fumarase/histidase_N"/>
</dbReference>
<dbReference type="Gene3D" id="1.10.40.30">
    <property type="entry name" value="Fumarase/aspartase (C-terminal domain)"/>
    <property type="match status" value="1"/>
</dbReference>
<reference evidence="16 17" key="1">
    <citation type="submission" date="2020-03" db="EMBL/GenBank/DDBJ databases">
        <authorList>
            <person name="Wang L."/>
            <person name="He N."/>
            <person name="Li Y."/>
            <person name="Fang Y."/>
            <person name="Zhang F."/>
        </authorList>
    </citation>
    <scope>NUCLEOTIDE SEQUENCE [LARGE SCALE GENOMIC DNA]</scope>
    <source>
        <strain evidence="17">hsmgli-8</strain>
    </source>
</reference>
<evidence type="ECO:0000313" key="17">
    <source>
        <dbReference type="Proteomes" id="UP000746535"/>
    </source>
</evidence>
<dbReference type="InterPro" id="IPR013539">
    <property type="entry name" value="PurB_C"/>
</dbReference>
<feature type="domain" description="Fumarate lyase N-terminal" evidence="14">
    <location>
        <begin position="14"/>
        <end position="313"/>
    </location>
</feature>
<dbReference type="Gene3D" id="1.20.200.10">
    <property type="entry name" value="Fumarase/aspartase (Central domain)"/>
    <property type="match status" value="1"/>
</dbReference>